<accession>A0A1G9ET89</accession>
<gene>
    <name evidence="6" type="ORF">SAMN05421823_103578</name>
</gene>
<evidence type="ECO:0000256" key="4">
    <source>
        <dbReference type="SAM" id="MobiDB-lite"/>
    </source>
</evidence>
<dbReference type="EMBL" id="FNFO01000003">
    <property type="protein sequence ID" value="SDK79303.1"/>
    <property type="molecule type" value="Genomic_DNA"/>
</dbReference>
<dbReference type="PANTHER" id="PTHR44943">
    <property type="entry name" value="CELLULOSE SYNTHASE OPERON PROTEIN C"/>
    <property type="match status" value="1"/>
</dbReference>
<feature type="transmembrane region" description="Helical" evidence="5">
    <location>
        <begin position="5"/>
        <end position="26"/>
    </location>
</feature>
<dbReference type="STRING" id="1075417.SAMN05421823_103578"/>
<dbReference type="Gene3D" id="1.25.40.10">
    <property type="entry name" value="Tetratricopeptide repeat domain"/>
    <property type="match status" value="2"/>
</dbReference>
<keyword evidence="5" id="KW-1133">Transmembrane helix</keyword>
<dbReference type="InterPro" id="IPR019734">
    <property type="entry name" value="TPR_rpt"/>
</dbReference>
<dbReference type="Proteomes" id="UP000198510">
    <property type="component" value="Unassembled WGS sequence"/>
</dbReference>
<sequence>MRKEIIIISIVAVVGVLVLLVLPRVVVNNQETPSQTAQVPTESDTHDHDEEDGAVAGPHAFEADEVTMTRLAHLRTNYLTETNTQKKIIFADSLSKLFAQLNRFDSAAVYQERLAELDPTDTNLIAAADWYSEAFNLSTEPAHAEPLNQKAQSIYRRVLERSPDNLDVKAKLAMTYMSSNTPMEGILMLRGILEQDPENQTALYNLGVLALQTRQYDRAIERFQKLIEINPQHMQGYFYLGVSHKELGHRKEARLYFEKVKELSADPAVQSTVEDYLRELS</sequence>
<evidence type="ECO:0000256" key="5">
    <source>
        <dbReference type="SAM" id="Phobius"/>
    </source>
</evidence>
<proteinExistence type="predicted"/>
<evidence type="ECO:0000313" key="7">
    <source>
        <dbReference type="Proteomes" id="UP000198510"/>
    </source>
</evidence>
<evidence type="ECO:0000256" key="2">
    <source>
        <dbReference type="ARBA" id="ARBA00022803"/>
    </source>
</evidence>
<feature type="region of interest" description="Disordered" evidence="4">
    <location>
        <begin position="32"/>
        <end position="52"/>
    </location>
</feature>
<dbReference type="OrthoDB" id="1490552at2"/>
<dbReference type="SMART" id="SM00028">
    <property type="entry name" value="TPR"/>
    <property type="match status" value="2"/>
</dbReference>
<name>A0A1G9ET89_9BACT</name>
<keyword evidence="1" id="KW-0677">Repeat</keyword>
<dbReference type="SUPFAM" id="SSF48452">
    <property type="entry name" value="TPR-like"/>
    <property type="match status" value="1"/>
</dbReference>
<dbReference type="InterPro" id="IPR051685">
    <property type="entry name" value="Ycf3/AcsC/BcsC/TPR_MFPF"/>
</dbReference>
<dbReference type="Pfam" id="PF14559">
    <property type="entry name" value="TPR_19"/>
    <property type="match status" value="1"/>
</dbReference>
<dbReference type="PANTHER" id="PTHR44943:SF8">
    <property type="entry name" value="TPR REPEAT-CONTAINING PROTEIN MJ0263"/>
    <property type="match status" value="1"/>
</dbReference>
<dbReference type="PROSITE" id="PS50005">
    <property type="entry name" value="TPR"/>
    <property type="match status" value="1"/>
</dbReference>
<evidence type="ECO:0000256" key="1">
    <source>
        <dbReference type="ARBA" id="ARBA00022737"/>
    </source>
</evidence>
<protein>
    <submittedName>
        <fullName evidence="6">Tetratricopeptide repeat-containing protein</fullName>
    </submittedName>
</protein>
<feature type="repeat" description="TPR" evidence="3">
    <location>
        <begin position="200"/>
        <end position="233"/>
    </location>
</feature>
<evidence type="ECO:0000256" key="3">
    <source>
        <dbReference type="PROSITE-ProRule" id="PRU00339"/>
    </source>
</evidence>
<organism evidence="6 7">
    <name type="scientific">Catalinimonas alkaloidigena</name>
    <dbReference type="NCBI Taxonomy" id="1075417"/>
    <lineage>
        <taxon>Bacteria</taxon>
        <taxon>Pseudomonadati</taxon>
        <taxon>Bacteroidota</taxon>
        <taxon>Cytophagia</taxon>
        <taxon>Cytophagales</taxon>
        <taxon>Catalimonadaceae</taxon>
        <taxon>Catalinimonas</taxon>
    </lineage>
</organism>
<keyword evidence="5" id="KW-0812">Transmembrane</keyword>
<keyword evidence="5" id="KW-0472">Membrane</keyword>
<keyword evidence="7" id="KW-1185">Reference proteome</keyword>
<dbReference type="RefSeq" id="WP_089681571.1">
    <property type="nucleotide sequence ID" value="NZ_FNFO01000003.1"/>
</dbReference>
<dbReference type="Pfam" id="PF13181">
    <property type="entry name" value="TPR_8"/>
    <property type="match status" value="1"/>
</dbReference>
<evidence type="ECO:0000313" key="6">
    <source>
        <dbReference type="EMBL" id="SDK79303.1"/>
    </source>
</evidence>
<keyword evidence="2 3" id="KW-0802">TPR repeat</keyword>
<dbReference type="InterPro" id="IPR011990">
    <property type="entry name" value="TPR-like_helical_dom_sf"/>
</dbReference>
<dbReference type="AlphaFoldDB" id="A0A1G9ET89"/>
<dbReference type="PROSITE" id="PS50293">
    <property type="entry name" value="TPR_REGION"/>
    <property type="match status" value="1"/>
</dbReference>
<reference evidence="6 7" key="1">
    <citation type="submission" date="2016-10" db="EMBL/GenBank/DDBJ databases">
        <authorList>
            <person name="de Groot N.N."/>
        </authorList>
    </citation>
    <scope>NUCLEOTIDE SEQUENCE [LARGE SCALE GENOMIC DNA]</scope>
    <source>
        <strain evidence="6 7">DSM 25186</strain>
    </source>
</reference>